<dbReference type="SFLD" id="SFLDG01129">
    <property type="entry name" value="C1.5:_HAD__Beta-PGM__Phosphata"/>
    <property type="match status" value="1"/>
</dbReference>
<name>A0A559KDD3_9BACL</name>
<dbReference type="InterPro" id="IPR023198">
    <property type="entry name" value="PGP-like_dom2"/>
</dbReference>
<dbReference type="RefSeq" id="WP_144846270.1">
    <property type="nucleotide sequence ID" value="NZ_VNJI01000010.1"/>
</dbReference>
<dbReference type="PANTHER" id="PTHR18901">
    <property type="entry name" value="2-DEOXYGLUCOSE-6-PHOSPHATE PHOSPHATASE 2"/>
    <property type="match status" value="1"/>
</dbReference>
<keyword evidence="5" id="KW-1185">Reference proteome</keyword>
<keyword evidence="3 4" id="KW-0378">Hydrolase</keyword>
<gene>
    <name evidence="4" type="ORF">FPZ49_10590</name>
</gene>
<evidence type="ECO:0000313" key="4">
    <source>
        <dbReference type="EMBL" id="TVY10151.1"/>
    </source>
</evidence>
<dbReference type="PANTHER" id="PTHR18901:SF38">
    <property type="entry name" value="PSEUDOURIDINE-5'-PHOSPHATASE"/>
    <property type="match status" value="1"/>
</dbReference>
<dbReference type="InterPro" id="IPR041492">
    <property type="entry name" value="HAD_2"/>
</dbReference>
<sequence length="224" mass="25065">MIKAMVFDFDGLILDTETPEFESFQEIYRRHGSELTIEIWGVCIGTGPNVFNPYEDLAQRRGAPYDVEAARSLRKSLYEQKMMTADVRPGVRAYLEQARELGLRIGLASSSTYEWVSGYLQRFGLFNAFDVIRTRNDVTNVKPDPELYLQAVAALGVQPHEAVAFEDSPNGALAAHRAGLYCVTVPNSVTAQLTFGEHHMRLGSMEQMNLKDVIEQLQNGETNG</sequence>
<dbReference type="Gene3D" id="3.40.50.1000">
    <property type="entry name" value="HAD superfamily/HAD-like"/>
    <property type="match status" value="1"/>
</dbReference>
<dbReference type="InterPro" id="IPR023214">
    <property type="entry name" value="HAD_sf"/>
</dbReference>
<dbReference type="AlphaFoldDB" id="A0A559KDD3"/>
<proteinExistence type="inferred from homology"/>
<dbReference type="Proteomes" id="UP000317036">
    <property type="component" value="Unassembled WGS sequence"/>
</dbReference>
<dbReference type="SUPFAM" id="SSF56784">
    <property type="entry name" value="HAD-like"/>
    <property type="match status" value="1"/>
</dbReference>
<reference evidence="4 5" key="1">
    <citation type="submission" date="2019-07" db="EMBL/GenBank/DDBJ databases">
        <authorList>
            <person name="Kim J."/>
        </authorList>
    </citation>
    <scope>NUCLEOTIDE SEQUENCE [LARGE SCALE GENOMIC DNA]</scope>
    <source>
        <strain evidence="4 5">JC52</strain>
    </source>
</reference>
<dbReference type="Pfam" id="PF13419">
    <property type="entry name" value="HAD_2"/>
    <property type="match status" value="1"/>
</dbReference>
<accession>A0A559KDD3</accession>
<dbReference type="FunFam" id="3.40.50.1000:FF:000036">
    <property type="entry name" value="HAD family hydrolase"/>
    <property type="match status" value="1"/>
</dbReference>
<evidence type="ECO:0000256" key="1">
    <source>
        <dbReference type="ARBA" id="ARBA00006171"/>
    </source>
</evidence>
<evidence type="ECO:0000256" key="3">
    <source>
        <dbReference type="ARBA" id="ARBA00022801"/>
    </source>
</evidence>
<dbReference type="PRINTS" id="PR00413">
    <property type="entry name" value="HADHALOGNASE"/>
</dbReference>
<dbReference type="EMBL" id="VNJI01000010">
    <property type="protein sequence ID" value="TVY10151.1"/>
    <property type="molecule type" value="Genomic_DNA"/>
</dbReference>
<dbReference type="SFLD" id="SFLDS00003">
    <property type="entry name" value="Haloacid_Dehalogenase"/>
    <property type="match status" value="1"/>
</dbReference>
<dbReference type="GO" id="GO:0046872">
    <property type="term" value="F:metal ion binding"/>
    <property type="evidence" value="ECO:0007669"/>
    <property type="project" value="UniProtKB-KW"/>
</dbReference>
<dbReference type="Gene3D" id="1.10.150.240">
    <property type="entry name" value="Putative phosphatase, domain 2"/>
    <property type="match status" value="1"/>
</dbReference>
<keyword evidence="2" id="KW-0479">Metal-binding</keyword>
<evidence type="ECO:0000256" key="2">
    <source>
        <dbReference type="ARBA" id="ARBA00022723"/>
    </source>
</evidence>
<organism evidence="4 5">
    <name type="scientific">Paenibacillus cremeus</name>
    <dbReference type="NCBI Taxonomy" id="2163881"/>
    <lineage>
        <taxon>Bacteria</taxon>
        <taxon>Bacillati</taxon>
        <taxon>Bacillota</taxon>
        <taxon>Bacilli</taxon>
        <taxon>Bacillales</taxon>
        <taxon>Paenibacillaceae</taxon>
        <taxon>Paenibacillus</taxon>
    </lineage>
</organism>
<protein>
    <submittedName>
        <fullName evidence="4">HAD family hydrolase</fullName>
    </submittedName>
</protein>
<comment type="similarity">
    <text evidence="1">Belongs to the HAD-like hydrolase superfamily. CbbY/CbbZ/Gph/YieH family.</text>
</comment>
<dbReference type="InterPro" id="IPR006439">
    <property type="entry name" value="HAD-SF_hydro_IA"/>
</dbReference>
<evidence type="ECO:0000313" key="5">
    <source>
        <dbReference type="Proteomes" id="UP000317036"/>
    </source>
</evidence>
<dbReference type="NCBIfam" id="TIGR01509">
    <property type="entry name" value="HAD-SF-IA-v3"/>
    <property type="match status" value="1"/>
</dbReference>
<dbReference type="GO" id="GO:0016787">
    <property type="term" value="F:hydrolase activity"/>
    <property type="evidence" value="ECO:0007669"/>
    <property type="project" value="UniProtKB-KW"/>
</dbReference>
<dbReference type="CDD" id="cd16423">
    <property type="entry name" value="HAD_BPGM-like"/>
    <property type="match status" value="1"/>
</dbReference>
<comment type="caution">
    <text evidence="4">The sequence shown here is derived from an EMBL/GenBank/DDBJ whole genome shotgun (WGS) entry which is preliminary data.</text>
</comment>
<dbReference type="OrthoDB" id="9797743at2"/>
<dbReference type="InterPro" id="IPR036412">
    <property type="entry name" value="HAD-like_sf"/>
</dbReference>